<feature type="non-terminal residue" evidence="8">
    <location>
        <position position="1"/>
    </location>
</feature>
<keyword evidence="4 7" id="KW-0472">Membrane</keyword>
<keyword evidence="5" id="KW-0456">Lyase</keyword>
<evidence type="ECO:0000256" key="1">
    <source>
        <dbReference type="ARBA" id="ARBA00022475"/>
    </source>
</evidence>
<comment type="caution">
    <text evidence="8">The sequence shown here is derived from an EMBL/GenBank/DDBJ whole genome shotgun (WGS) entry which is preliminary data.</text>
</comment>
<dbReference type="Proteomes" id="UP000229026">
    <property type="component" value="Unassembled WGS sequence"/>
</dbReference>
<dbReference type="Pfam" id="PF02618">
    <property type="entry name" value="YceG"/>
    <property type="match status" value="1"/>
</dbReference>
<evidence type="ECO:0000256" key="4">
    <source>
        <dbReference type="ARBA" id="ARBA00023136"/>
    </source>
</evidence>
<evidence type="ECO:0000256" key="7">
    <source>
        <dbReference type="SAM" id="Phobius"/>
    </source>
</evidence>
<accession>A0A2M7YJJ8</accession>
<dbReference type="GO" id="GO:0016829">
    <property type="term" value="F:lyase activity"/>
    <property type="evidence" value="ECO:0007669"/>
    <property type="project" value="UniProtKB-KW"/>
</dbReference>
<dbReference type="InterPro" id="IPR003770">
    <property type="entry name" value="MLTG-like"/>
</dbReference>
<dbReference type="HAMAP" id="MF_02065">
    <property type="entry name" value="MltG"/>
    <property type="match status" value="1"/>
</dbReference>
<evidence type="ECO:0000313" key="8">
    <source>
        <dbReference type="EMBL" id="PJA63148.1"/>
    </source>
</evidence>
<proteinExistence type="inferred from homology"/>
<feature type="transmembrane region" description="Helical" evidence="7">
    <location>
        <begin position="31"/>
        <end position="54"/>
    </location>
</feature>
<evidence type="ECO:0000256" key="6">
    <source>
        <dbReference type="ARBA" id="ARBA00023316"/>
    </source>
</evidence>
<reference evidence="9" key="1">
    <citation type="submission" date="2017-09" db="EMBL/GenBank/DDBJ databases">
        <title>Depth-based differentiation of microbial function through sediment-hosted aquifers and enrichment of novel symbionts in the deep terrestrial subsurface.</title>
        <authorList>
            <person name="Probst A.J."/>
            <person name="Ladd B."/>
            <person name="Jarett J.K."/>
            <person name="Geller-Mcgrath D.E."/>
            <person name="Sieber C.M.K."/>
            <person name="Emerson J.B."/>
            <person name="Anantharaman K."/>
            <person name="Thomas B.C."/>
            <person name="Malmstrom R."/>
            <person name="Stieglmeier M."/>
            <person name="Klingl A."/>
            <person name="Woyke T."/>
            <person name="Ryan C.M."/>
            <person name="Banfield J.F."/>
        </authorList>
    </citation>
    <scope>NUCLEOTIDE SEQUENCE [LARGE SCALE GENOMIC DNA]</scope>
</reference>
<evidence type="ECO:0000256" key="2">
    <source>
        <dbReference type="ARBA" id="ARBA00022692"/>
    </source>
</evidence>
<dbReference type="Gene3D" id="3.30.1490.480">
    <property type="entry name" value="Endolytic murein transglycosylase"/>
    <property type="match status" value="1"/>
</dbReference>
<keyword evidence="1" id="KW-1003">Cell membrane</keyword>
<dbReference type="CDD" id="cd08010">
    <property type="entry name" value="MltG_like"/>
    <property type="match status" value="1"/>
</dbReference>
<dbReference type="NCBIfam" id="TIGR00247">
    <property type="entry name" value="endolytic transglycosylase MltG"/>
    <property type="match status" value="1"/>
</dbReference>
<protein>
    <submittedName>
        <fullName evidence="8">Endolytic transglycosylase MltG</fullName>
    </submittedName>
</protein>
<dbReference type="PANTHER" id="PTHR30518">
    <property type="entry name" value="ENDOLYTIC MUREIN TRANSGLYCOSYLASE"/>
    <property type="match status" value="1"/>
</dbReference>
<keyword evidence="6" id="KW-0961">Cell wall biogenesis/degradation</keyword>
<sequence>RRDGTSGIRLCATDKLALSEAEGRLKIMKKLFLAIYIIVALVMILAASGFFYIYHQIETPLAVKGQDQQVIIEKGLSIEQIAAKLESERLIRSAFYFGVYVYFEGVDNLQAGDYTLNPSMNIPEIAAVLSGGLVKRNEARVTIPEGFTIKQIDERLAQVGLIEPGELLNFDAGPFLPPPPESTDGLHLLVLEEEGYLFPDTYIFDKNSSVKDIWQKMYDNFNRKLTPEMMMEILNQKRSLPDIVILASVVQQEAPSIEEMPRIAGVFYNRLVINMPLQSDATVNYVTGKGMRQATTEDTKIDSPYNTYKYRGLPPGPICNPGLDAIKAAVWPEASDYYYFLHPLDAPTVFSKTEAEHRANKAKWLK</sequence>
<dbReference type="GO" id="GO:0071555">
    <property type="term" value="P:cell wall organization"/>
    <property type="evidence" value="ECO:0007669"/>
    <property type="project" value="UniProtKB-KW"/>
</dbReference>
<dbReference type="PANTHER" id="PTHR30518:SF2">
    <property type="entry name" value="ENDOLYTIC MUREIN TRANSGLYCOSYLASE"/>
    <property type="match status" value="1"/>
</dbReference>
<gene>
    <name evidence="8" type="ORF">CO161_02620</name>
</gene>
<keyword evidence="2 7" id="KW-0812">Transmembrane</keyword>
<evidence type="ECO:0000313" key="9">
    <source>
        <dbReference type="Proteomes" id="UP000229026"/>
    </source>
</evidence>
<evidence type="ECO:0000256" key="5">
    <source>
        <dbReference type="ARBA" id="ARBA00023239"/>
    </source>
</evidence>
<dbReference type="AlphaFoldDB" id="A0A2M7YJJ8"/>
<evidence type="ECO:0000256" key="3">
    <source>
        <dbReference type="ARBA" id="ARBA00022989"/>
    </source>
</evidence>
<dbReference type="EMBL" id="PFWH01000084">
    <property type="protein sequence ID" value="PJA63148.1"/>
    <property type="molecule type" value="Genomic_DNA"/>
</dbReference>
<keyword evidence="3 7" id="KW-1133">Transmembrane helix</keyword>
<name>A0A2M7YJJ8_9BACT</name>
<organism evidence="8 9">
    <name type="scientific">Candidatus Portnoybacteria bacterium CG_4_9_14_3_um_filter_44_9</name>
    <dbReference type="NCBI Taxonomy" id="1974806"/>
    <lineage>
        <taxon>Bacteria</taxon>
        <taxon>Candidatus Portnoyibacteriota</taxon>
    </lineage>
</organism>